<keyword evidence="2" id="KW-1185">Reference proteome</keyword>
<dbReference type="EMBL" id="MWWX01000014">
    <property type="protein sequence ID" value="OZG60654.1"/>
    <property type="molecule type" value="Genomic_DNA"/>
</dbReference>
<dbReference type="STRING" id="1603886.GCA_001895165_00006"/>
<dbReference type="AlphaFoldDB" id="A0A261FNC6"/>
<organism evidence="1 2">
    <name type="scientific">Bifidobacterium lemurum</name>
    <dbReference type="NCBI Taxonomy" id="1603886"/>
    <lineage>
        <taxon>Bacteria</taxon>
        <taxon>Bacillati</taxon>
        <taxon>Actinomycetota</taxon>
        <taxon>Actinomycetes</taxon>
        <taxon>Bifidobacteriales</taxon>
        <taxon>Bifidobacteriaceae</taxon>
        <taxon>Bifidobacterium</taxon>
    </lineage>
</organism>
<gene>
    <name evidence="1" type="ORF">BLEM_1723</name>
</gene>
<dbReference type="Proteomes" id="UP000216352">
    <property type="component" value="Unassembled WGS sequence"/>
</dbReference>
<evidence type="ECO:0000313" key="1">
    <source>
        <dbReference type="EMBL" id="OZG60654.1"/>
    </source>
</evidence>
<accession>A0A261FNC6</accession>
<name>A0A261FNC6_9BIFI</name>
<proteinExistence type="predicted"/>
<dbReference type="RefSeq" id="WP_072723337.1">
    <property type="nucleotide sequence ID" value="NZ_BDIS01000001.1"/>
</dbReference>
<reference evidence="1 2" key="1">
    <citation type="journal article" date="2017" name="BMC Genomics">
        <title>Comparative genomic and phylogenomic analyses of the Bifidobacteriaceae family.</title>
        <authorList>
            <person name="Lugli G.A."/>
            <person name="Milani C."/>
            <person name="Turroni F."/>
            <person name="Duranti S."/>
            <person name="Mancabelli L."/>
            <person name="Mangifesta M."/>
            <person name="Ferrario C."/>
            <person name="Modesto M."/>
            <person name="Mattarelli P."/>
            <person name="Jiri K."/>
            <person name="van Sinderen D."/>
            <person name="Ventura M."/>
        </authorList>
    </citation>
    <scope>NUCLEOTIDE SEQUENCE [LARGE SCALE GENOMIC DNA]</scope>
    <source>
        <strain evidence="1 2">DSM 28807</strain>
    </source>
</reference>
<protein>
    <submittedName>
        <fullName evidence="1">Uncharacterized protein</fullName>
    </submittedName>
</protein>
<dbReference type="OrthoDB" id="286404at2"/>
<comment type="caution">
    <text evidence="1">The sequence shown here is derived from an EMBL/GenBank/DDBJ whole genome shotgun (WGS) entry which is preliminary data.</text>
</comment>
<sequence>MNGKFSPKYLPPLTGQSICSRHGSKNHMFWYPQPDVETLEKAFLRYVAPQFFSKYQAAQATEDFIETLNRAKQGDLEPVYEIRLINPATTKPERIFEIKNHWNNAKRSSKTAGYVGSRLFHGEPYEIPNGIVATWLMCKVRDPDADSTWNKQSAAAKQAAFRLDECRRHNWKGLVEM</sequence>
<evidence type="ECO:0000313" key="2">
    <source>
        <dbReference type="Proteomes" id="UP000216352"/>
    </source>
</evidence>